<feature type="region of interest" description="Disordered" evidence="1">
    <location>
        <begin position="214"/>
        <end position="241"/>
    </location>
</feature>
<proteinExistence type="predicted"/>
<protein>
    <submittedName>
        <fullName evidence="3">Uncharacterized protein</fullName>
    </submittedName>
</protein>
<dbReference type="OrthoDB" id="4068368at2759"/>
<keyword evidence="2" id="KW-0812">Transmembrane</keyword>
<feature type="region of interest" description="Disordered" evidence="1">
    <location>
        <begin position="480"/>
        <end position="500"/>
    </location>
</feature>
<dbReference type="Proteomes" id="UP000001640">
    <property type="component" value="Chromosome 1"/>
</dbReference>
<evidence type="ECO:0000256" key="2">
    <source>
        <dbReference type="SAM" id="Phobius"/>
    </source>
</evidence>
<dbReference type="GO" id="GO:0006312">
    <property type="term" value="P:mitotic recombination"/>
    <property type="evidence" value="ECO:0007669"/>
    <property type="project" value="EnsemblFungi"/>
</dbReference>
<keyword evidence="2" id="KW-0472">Membrane</keyword>
<dbReference type="KEGG" id="ncs:NCAS_0A09120"/>
<gene>
    <name evidence="3" type="primary">NCAS0A09120</name>
    <name evidence="3" type="ordered locus">NCAS_0A09120</name>
</gene>
<accession>G0V7M2</accession>
<dbReference type="RefSeq" id="XP_003673851.1">
    <property type="nucleotide sequence ID" value="XM_003673803.1"/>
</dbReference>
<evidence type="ECO:0000256" key="1">
    <source>
        <dbReference type="SAM" id="MobiDB-lite"/>
    </source>
</evidence>
<feature type="transmembrane region" description="Helical" evidence="2">
    <location>
        <begin position="14"/>
        <end position="35"/>
    </location>
</feature>
<keyword evidence="4" id="KW-1185">Reference proteome</keyword>
<dbReference type="GeneID" id="96900949"/>
<dbReference type="OMA" id="HDSHTID"/>
<dbReference type="HOGENOM" id="CLU_019067_0_0_1"/>
<evidence type="ECO:0000313" key="3">
    <source>
        <dbReference type="EMBL" id="CCC67470.1"/>
    </source>
</evidence>
<name>G0V7M2_NAUCA</name>
<evidence type="ECO:0000313" key="4">
    <source>
        <dbReference type="Proteomes" id="UP000001640"/>
    </source>
</evidence>
<dbReference type="EMBL" id="HE576752">
    <property type="protein sequence ID" value="CCC67470.1"/>
    <property type="molecule type" value="Genomic_DNA"/>
</dbReference>
<feature type="compositionally biased region" description="Basic and acidic residues" evidence="1">
    <location>
        <begin position="222"/>
        <end position="234"/>
    </location>
</feature>
<keyword evidence="2" id="KW-1133">Transmembrane helix</keyword>
<dbReference type="InParanoid" id="G0V7M2"/>
<feature type="transmembrane region" description="Helical" evidence="2">
    <location>
        <begin position="69"/>
        <end position="89"/>
    </location>
</feature>
<sequence length="802" mass="91217">MERNKQPSTLGRNIIPLLCALASMVTGSVGIALTCKFHKTEAVLIIITCATYLYSLITFTSLFRLRSRICEVIGLLSICFQLLILGSAIEYFNWNVKHSMIPNSTIQKHLLIAMNSLLLFSLFLNGINIGFYFESKNYNNLEEADEGSDQKITFVDQEKFIPLKDSTQTLTPGMDLFYPKKFNIENQQNYSGYATEPEPMFSDDHSERSVIRHQLGPSSNHHIRETDLSKHENLPSRGRSNSMNKIFKRSFLKIKDLKLVSSLQSNSEQLAKDETSQTGNDLNTRYITRLSTISDISKSILNIGANPQQDSNRNQNNENIQNSIERPFSVMIDNPHRKSQGMCMYETETQTSPALELEKKAIGRIDSSLLRPCLRLSNRMPSSISEEEQTNQLSHPPSPLIPQMETFDVEAFEETIKQQNMHSMFDSSYDEHDTPEHIELPETVTLDIWEQDKKQILERANNLQQKVLLPPLELAFERESNSPLEPSIESKKTFSFPGKSPIMDKLMEERKTMEGTINELDKYLNDFEIDEAEKEQILENSLRQDMSPTLTAEKASRDLHRAATNHSPTKSIISIISGSANNNYHTHKTRNSLSNFLGGHTRTSSQLTFMYPSQTNAKAVSNPSSPTRSKRFKRLSKKLSLSNVSDSMLHSTFLPDNNNHDMKTNSEFFNFTPKGQHNRGKSFDFSYLHSLQNSPTKQTSGMSRNVSLQRELPYSNTSSPGKASRRTSSHFYMQQENTTYTFDCNKPVDTTVLEEPVGIREPSSTTPSIVSNGSEALYPELIISEYDREKWNTITNLHLNDI</sequence>
<dbReference type="eggNOG" id="ENOG502RMJZ">
    <property type="taxonomic scope" value="Eukaryota"/>
</dbReference>
<dbReference type="FunCoup" id="G0V7M2">
    <property type="interactions" value="42"/>
</dbReference>
<dbReference type="GO" id="GO:0005933">
    <property type="term" value="C:cellular bud"/>
    <property type="evidence" value="ECO:0007669"/>
    <property type="project" value="EnsemblFungi"/>
</dbReference>
<dbReference type="AlphaFoldDB" id="G0V7M2"/>
<reference evidence="3 4" key="1">
    <citation type="journal article" date="2011" name="Proc. Natl. Acad. Sci. U.S.A.">
        <title>Evolutionary erosion of yeast sex chromosomes by mating-type switching accidents.</title>
        <authorList>
            <person name="Gordon J.L."/>
            <person name="Armisen D."/>
            <person name="Proux-Wera E."/>
            <person name="Oheigeartaigh S.S."/>
            <person name="Byrne K.P."/>
            <person name="Wolfe K.H."/>
        </authorList>
    </citation>
    <scope>NUCLEOTIDE SEQUENCE [LARGE SCALE GENOMIC DNA]</scope>
    <source>
        <strain evidence="4">ATCC 76901 / BCRC 22586 / CBS 4309 / NBRC 1992 / NRRL Y-12630</strain>
    </source>
</reference>
<feature type="transmembrane region" description="Helical" evidence="2">
    <location>
        <begin position="42"/>
        <end position="63"/>
    </location>
</feature>
<reference key="2">
    <citation type="submission" date="2011-08" db="EMBL/GenBank/DDBJ databases">
        <title>Genome sequence of Naumovozyma castellii.</title>
        <authorList>
            <person name="Gordon J.L."/>
            <person name="Armisen D."/>
            <person name="Proux-Wera E."/>
            <person name="OhEigeartaigh S.S."/>
            <person name="Byrne K.P."/>
            <person name="Wolfe K.H."/>
        </authorList>
    </citation>
    <scope>NUCLEOTIDE SEQUENCE</scope>
    <source>
        <strain>Type strain:CBS 4309</strain>
    </source>
</reference>
<feature type="transmembrane region" description="Helical" evidence="2">
    <location>
        <begin position="110"/>
        <end position="133"/>
    </location>
</feature>
<organism evidence="3 4">
    <name type="scientific">Naumovozyma castellii</name>
    <name type="common">Yeast</name>
    <name type="synonym">Saccharomyces castellii</name>
    <dbReference type="NCBI Taxonomy" id="27288"/>
    <lineage>
        <taxon>Eukaryota</taxon>
        <taxon>Fungi</taxon>
        <taxon>Dikarya</taxon>
        <taxon>Ascomycota</taxon>
        <taxon>Saccharomycotina</taxon>
        <taxon>Saccharomycetes</taxon>
        <taxon>Saccharomycetales</taxon>
        <taxon>Saccharomycetaceae</taxon>
        <taxon>Naumovozyma</taxon>
    </lineage>
</organism>